<dbReference type="RefSeq" id="WP_157477642.1">
    <property type="nucleotide sequence ID" value="NZ_CP046566.1"/>
</dbReference>
<accession>A0A6I6GL77</accession>
<evidence type="ECO:0000313" key="2">
    <source>
        <dbReference type="EMBL" id="QGW27662.1"/>
    </source>
</evidence>
<dbReference type="Proteomes" id="UP000426027">
    <property type="component" value="Chromosome"/>
</dbReference>
<dbReference type="EMBL" id="CP046566">
    <property type="protein sequence ID" value="QGW27662.1"/>
    <property type="molecule type" value="Genomic_DNA"/>
</dbReference>
<name>A0A6I6GL77_9BACT</name>
<dbReference type="KEGG" id="fls:GLV81_05770"/>
<protein>
    <submittedName>
        <fullName evidence="2">T9SS type A sorting domain-containing protein</fullName>
    </submittedName>
</protein>
<evidence type="ECO:0000259" key="1">
    <source>
        <dbReference type="Pfam" id="PF18962"/>
    </source>
</evidence>
<keyword evidence="3" id="KW-1185">Reference proteome</keyword>
<dbReference type="InterPro" id="IPR026444">
    <property type="entry name" value="Secre_tail"/>
</dbReference>
<gene>
    <name evidence="2" type="ORF">GLV81_05770</name>
</gene>
<evidence type="ECO:0000313" key="3">
    <source>
        <dbReference type="Proteomes" id="UP000426027"/>
    </source>
</evidence>
<sequence length="1294" mass="131366">MISAGSGITGTVSDFNGVDDRLYGNDRTAIAKALITAFPATPLSDLTDGYTYPAAVSQTPVVNAGINSGSTSISGTSSEADGTTINVYKNGTLIGTTTVSSNTWTLSGVSGLAAGDLITAKATASSKTESAASDAVTVTAAPICYTAVPTITSATNTGAAYLTITWSWPAGVTPVANSVQVIAYSLTANNGTTYTAINATPAQYMGVTGTMQYSLGSSGAVKGAYVAKVIYNGCTSGYSSTAIYGNSSDGLPTVAPSITTTPVYANVGSTSISVKNNDASTATLYIYVNGVLKGTSGTTIASAASTSFSITGLIDGDRLEARALGTTTNQMLSPLSTAVIVQASAVATTAPVITGAYIAGSGKTVTGTSTEAAGTVITLYAGTTLLGTTTVNAYGTWSVSSLTLSSTAPANALTAYAKATGKTLSAVSNTVTVAASQPAAPSITGSYVVGGTSVSGTAPVSGTITVYVDGSPVGTTTGTSWSLTGLAAGQLYKGAVITATNTVGGVTSPLSAAVTVTGVTSFLITNTLDASIGTQVAGVSFPIKIVAKDGAAGAGNTFTSFTGKVVLSSTSTITAGAGETIGFTAGVLTPQNMTLTTAGINKTITAVSVDDPTATGVATLALIAPNVQYHLVLNAPADIVAGQRAAYTVSRTDAYANAVTTGALTVYLSVNGTTGTFYDAAVAGNTITSVVIPDGQSSASFWYTATKADGYSVTASDALLPDGDVGLHDDTDAINVTAGVASKYMITLSTAAVFSTTIPVTAQLVDEYDNPVSTAGQTVTWSSTNGGSFSAATSVTDANGLATIDLTVASLIGTTHAVSGTTSSITGTANVLVIAAAVAPTVVTNDVRKVQSTAAILGGNITADGGAVATAKGIVYSTSDNTPVLGEPGVTTVSMGSGNAAFQQSVTGLTLGQLYYYRAYATNIAGTAYGDVKSFSAACNGSEEGQLAIHEDESTITVQIDSNYLATSVNCRTLALVRPSGAQPVSGLIDGKVWVGNTAGSYGGVPYAPRTYQITPRSNAATATAVVTLYYTQDDFDKYNLTYNGSDLPYNAADAEELKDNIRIYKYSGTSSDGSGHPSTYSQPGIQITPTAVVWNATMSRWEVTFNTSGFSGFFLGNDQFLLLPVTLSQFTGKATTSGNQLSWTTGAEVNAKEMQLERSADGVRFSSITTVAAKGAAATYNYTDSKVLGVQYYRLKLIDKDGKYSYSQVIKLQSVVTAGFVLQVYPNPASQSVQLNTTWNAGIVKVYNMQGNVVLQQNWKRGESVNIARLAAGTYVIELQSNEGIAKERVVKQ</sequence>
<dbReference type="Pfam" id="PF18962">
    <property type="entry name" value="Por_Secre_tail"/>
    <property type="match status" value="1"/>
</dbReference>
<reference evidence="2 3" key="1">
    <citation type="submission" date="2019-11" db="EMBL/GenBank/DDBJ databases">
        <authorList>
            <person name="Im W.T."/>
        </authorList>
    </citation>
    <scope>NUCLEOTIDE SEQUENCE [LARGE SCALE GENOMIC DNA]</scope>
    <source>
        <strain evidence="2 3">SB-02</strain>
    </source>
</reference>
<proteinExistence type="predicted"/>
<feature type="domain" description="Secretion system C-terminal sorting" evidence="1">
    <location>
        <begin position="1225"/>
        <end position="1287"/>
    </location>
</feature>
<dbReference type="Gene3D" id="2.60.40.10">
    <property type="entry name" value="Immunoglobulins"/>
    <property type="match status" value="1"/>
</dbReference>
<organism evidence="2 3">
    <name type="scientific">Phnomibacter ginsenosidimutans</name>
    <dbReference type="NCBI Taxonomy" id="2676868"/>
    <lineage>
        <taxon>Bacteria</taxon>
        <taxon>Pseudomonadati</taxon>
        <taxon>Bacteroidota</taxon>
        <taxon>Chitinophagia</taxon>
        <taxon>Chitinophagales</taxon>
        <taxon>Chitinophagaceae</taxon>
        <taxon>Phnomibacter</taxon>
    </lineage>
</organism>
<dbReference type="InterPro" id="IPR008964">
    <property type="entry name" value="Invasin/intimin_cell_adhesion"/>
</dbReference>
<dbReference type="InterPro" id="IPR013783">
    <property type="entry name" value="Ig-like_fold"/>
</dbReference>
<dbReference type="SUPFAM" id="SSF49373">
    <property type="entry name" value="Invasin/intimin cell-adhesion fragments"/>
    <property type="match status" value="1"/>
</dbReference>
<dbReference type="NCBIfam" id="TIGR04183">
    <property type="entry name" value="Por_Secre_tail"/>
    <property type="match status" value="1"/>
</dbReference>